<comment type="similarity">
    <text evidence="1">Belongs to the phD/YefM antitoxin family.</text>
</comment>
<dbReference type="SUPFAM" id="SSF143120">
    <property type="entry name" value="YefM-like"/>
    <property type="match status" value="1"/>
</dbReference>
<name>A0AAU6PGC0_9GAMM</name>
<organism evidence="2">
    <name type="scientific">Catillopecten margaritatus gill symbiont</name>
    <dbReference type="NCBI Taxonomy" id="3083288"/>
    <lineage>
        <taxon>Bacteria</taxon>
        <taxon>Pseudomonadati</taxon>
        <taxon>Pseudomonadota</taxon>
        <taxon>Gammaproteobacteria</taxon>
        <taxon>sulfur-oxidizing symbionts</taxon>
    </lineage>
</organism>
<dbReference type="EMBL" id="CP138327">
    <property type="protein sequence ID" value="WXU00064.1"/>
    <property type="molecule type" value="Genomic_DNA"/>
</dbReference>
<evidence type="ECO:0000313" key="2">
    <source>
        <dbReference type="EMBL" id="WXU00064.1"/>
    </source>
</evidence>
<evidence type="ECO:0000256" key="1">
    <source>
        <dbReference type="ARBA" id="ARBA00009981"/>
    </source>
</evidence>
<dbReference type="AlphaFoldDB" id="A0AAU6PGC0"/>
<protein>
    <recommendedName>
        <fullName evidence="3">Antitoxin</fullName>
    </recommendedName>
</protein>
<reference evidence="2" key="1">
    <citation type="submission" date="2023-10" db="EMBL/GenBank/DDBJ databases">
        <title>The first scallop-associated chemosynthetic bacterial symbiont.</title>
        <authorList>
            <person name="Lin Y.-T."/>
            <person name="Sun J."/>
            <person name="Ip J.C.-H."/>
            <person name="He X."/>
            <person name="Gao Z.-M."/>
            <person name="Perez M."/>
            <person name="Xu T."/>
            <person name="Qian P.-Y."/>
            <person name="Qiu J.-W."/>
        </authorList>
    </citation>
    <scope>NUCLEOTIDE SEQUENCE</scope>
    <source>
        <strain evidence="2">Gill1</strain>
    </source>
</reference>
<accession>A0AAU6PGC0</accession>
<gene>
    <name evidence="2" type="ORF">Ctma_0772</name>
</gene>
<dbReference type="InterPro" id="IPR036165">
    <property type="entry name" value="YefM-like_sf"/>
</dbReference>
<sequence length="83" mass="9506">MLNISSAKAKNEFSNVLKQVQNGESFVVEYGRKHKKIAKIIPYEKPKKTNEGIKIGLYENDKNVSIKIHDDWAMTDEELLGLE</sequence>
<proteinExistence type="inferred from homology"/>
<evidence type="ECO:0008006" key="3">
    <source>
        <dbReference type="Google" id="ProtNLM"/>
    </source>
</evidence>